<proteinExistence type="predicted"/>
<gene>
    <name evidence="1" type="ORF">ACFORG_07285</name>
</gene>
<evidence type="ECO:0000313" key="1">
    <source>
        <dbReference type="EMBL" id="MFC3613560.1"/>
    </source>
</evidence>
<comment type="caution">
    <text evidence="1">The sequence shown here is derived from an EMBL/GenBank/DDBJ whole genome shotgun (WGS) entry which is preliminary data.</text>
</comment>
<protein>
    <submittedName>
        <fullName evidence="1">Uncharacterized protein</fullName>
    </submittedName>
</protein>
<dbReference type="EMBL" id="JBHRXI010000006">
    <property type="protein sequence ID" value="MFC3613560.1"/>
    <property type="molecule type" value="Genomic_DNA"/>
</dbReference>
<name>A0ABV7TEA5_9RHOB</name>
<sequence length="79" mass="8941">MAKNNRKARRAWAAARKKHIKRGCITILEYLHDHDCGIYSAERICTCNPDRVLKDDKGRVLARIEGAGFYDPLELAEGA</sequence>
<reference evidence="2" key="1">
    <citation type="journal article" date="2019" name="Int. J. Syst. Evol. Microbiol.">
        <title>The Global Catalogue of Microorganisms (GCM) 10K type strain sequencing project: providing services to taxonomists for standard genome sequencing and annotation.</title>
        <authorList>
            <consortium name="The Broad Institute Genomics Platform"/>
            <consortium name="The Broad Institute Genome Sequencing Center for Infectious Disease"/>
            <person name="Wu L."/>
            <person name="Ma J."/>
        </authorList>
    </citation>
    <scope>NUCLEOTIDE SEQUENCE [LARGE SCALE GENOMIC DNA]</scope>
    <source>
        <strain evidence="2">KCTC 42911</strain>
    </source>
</reference>
<organism evidence="1 2">
    <name type="scientific">Lutimaribacter marinistellae</name>
    <dbReference type="NCBI Taxonomy" id="1820329"/>
    <lineage>
        <taxon>Bacteria</taxon>
        <taxon>Pseudomonadati</taxon>
        <taxon>Pseudomonadota</taxon>
        <taxon>Alphaproteobacteria</taxon>
        <taxon>Rhodobacterales</taxon>
        <taxon>Roseobacteraceae</taxon>
        <taxon>Lutimaribacter</taxon>
    </lineage>
</organism>
<dbReference type="Proteomes" id="UP001595629">
    <property type="component" value="Unassembled WGS sequence"/>
</dbReference>
<dbReference type="RefSeq" id="WP_386734746.1">
    <property type="nucleotide sequence ID" value="NZ_JBHRXI010000006.1"/>
</dbReference>
<accession>A0ABV7TEA5</accession>
<evidence type="ECO:0000313" key="2">
    <source>
        <dbReference type="Proteomes" id="UP001595629"/>
    </source>
</evidence>
<keyword evidence="2" id="KW-1185">Reference proteome</keyword>